<organism evidence="2 3">
    <name type="scientific">Candidatus Lokiarchaeum ossiferum</name>
    <dbReference type="NCBI Taxonomy" id="2951803"/>
    <lineage>
        <taxon>Archaea</taxon>
        <taxon>Promethearchaeati</taxon>
        <taxon>Promethearchaeota</taxon>
        <taxon>Promethearchaeia</taxon>
        <taxon>Promethearchaeales</taxon>
        <taxon>Promethearchaeaceae</taxon>
        <taxon>Candidatus Lokiarchaeum</taxon>
    </lineage>
</organism>
<accession>A0ABY6I164</accession>
<dbReference type="EMBL" id="CP104013">
    <property type="protein sequence ID" value="UYP48559.1"/>
    <property type="molecule type" value="Genomic_DNA"/>
</dbReference>
<proteinExistence type="predicted"/>
<dbReference type="Pfam" id="PF01909">
    <property type="entry name" value="NTP_transf_2"/>
    <property type="match status" value="1"/>
</dbReference>
<dbReference type="Proteomes" id="UP001208689">
    <property type="component" value="Chromosome"/>
</dbReference>
<evidence type="ECO:0000313" key="3">
    <source>
        <dbReference type="Proteomes" id="UP001208689"/>
    </source>
</evidence>
<dbReference type="InterPro" id="IPR002934">
    <property type="entry name" value="Polymerase_NTP_transf_dom"/>
</dbReference>
<dbReference type="InterPro" id="IPR043519">
    <property type="entry name" value="NT_sf"/>
</dbReference>
<evidence type="ECO:0000313" key="2">
    <source>
        <dbReference type="EMBL" id="UYP48559.1"/>
    </source>
</evidence>
<name>A0ABY6I164_9ARCH</name>
<evidence type="ECO:0000259" key="1">
    <source>
        <dbReference type="Pfam" id="PF01909"/>
    </source>
</evidence>
<protein>
    <recommendedName>
        <fullName evidence="1">Polymerase nucleotidyl transferase domain-containing protein</fullName>
    </recommendedName>
</protein>
<sequence length="108" mass="12689">MNKILENLNILKPILIILHGSQVNKKFLDPNLDIDLIVVSNYFIRIIFFDRIKMIQNIFKNKNISNVDVICLTEEEFYSNIQKKSKLNESLKKGYRIISGRIRNGHNL</sequence>
<keyword evidence="3" id="KW-1185">Reference proteome</keyword>
<dbReference type="SUPFAM" id="SSF81301">
    <property type="entry name" value="Nucleotidyltransferase"/>
    <property type="match status" value="1"/>
</dbReference>
<dbReference type="Gene3D" id="3.30.460.10">
    <property type="entry name" value="Beta Polymerase, domain 2"/>
    <property type="match status" value="1"/>
</dbReference>
<gene>
    <name evidence="2" type="ORF">NEF87_004844</name>
</gene>
<reference evidence="2" key="1">
    <citation type="submission" date="2022-09" db="EMBL/GenBank/DDBJ databases">
        <title>Actin cytoskeleton and complex cell architecture in an #Asgard archaeon.</title>
        <authorList>
            <person name="Ponce Toledo R.I."/>
            <person name="Schleper C."/>
            <person name="Rodrigues Oliveira T."/>
            <person name="Wollweber F."/>
            <person name="Xu J."/>
            <person name="Rittmann S."/>
            <person name="Klingl A."/>
            <person name="Pilhofer M."/>
        </authorList>
    </citation>
    <scope>NUCLEOTIDE SEQUENCE</scope>
    <source>
        <strain evidence="2">B-35</strain>
    </source>
</reference>
<feature type="domain" description="Polymerase nucleotidyl transferase" evidence="1">
    <location>
        <begin position="5"/>
        <end position="83"/>
    </location>
</feature>